<name>A0A2G5SE15_9PELO</name>
<gene>
    <name evidence="2" type="ORF">B9Z55_027923</name>
</gene>
<sequence length="83" mass="10169">MKKNRDLKEQIFPLKRHLGNRYRVYYNGPRSFPNPAIHPMPSPNPQNVQHLQRKVEEFEKRLKDEKSDNEDFEKKMTDKKRKF</sequence>
<keyword evidence="3" id="KW-1185">Reference proteome</keyword>
<proteinExistence type="predicted"/>
<feature type="region of interest" description="Disordered" evidence="1">
    <location>
        <begin position="60"/>
        <end position="83"/>
    </location>
</feature>
<dbReference type="Proteomes" id="UP000230233">
    <property type="component" value="Unassembled WGS sequence"/>
</dbReference>
<organism evidence="2 3">
    <name type="scientific">Caenorhabditis nigoni</name>
    <dbReference type="NCBI Taxonomy" id="1611254"/>
    <lineage>
        <taxon>Eukaryota</taxon>
        <taxon>Metazoa</taxon>
        <taxon>Ecdysozoa</taxon>
        <taxon>Nematoda</taxon>
        <taxon>Chromadorea</taxon>
        <taxon>Rhabditida</taxon>
        <taxon>Rhabditina</taxon>
        <taxon>Rhabditomorpha</taxon>
        <taxon>Rhabditoidea</taxon>
        <taxon>Rhabditidae</taxon>
        <taxon>Peloderinae</taxon>
        <taxon>Caenorhabditis</taxon>
    </lineage>
</organism>
<dbReference type="EMBL" id="PDUG01000014">
    <property type="protein sequence ID" value="PIC13300.1"/>
    <property type="molecule type" value="Genomic_DNA"/>
</dbReference>
<comment type="caution">
    <text evidence="2">The sequence shown here is derived from an EMBL/GenBank/DDBJ whole genome shotgun (WGS) entry which is preliminary data.</text>
</comment>
<evidence type="ECO:0000313" key="3">
    <source>
        <dbReference type="Proteomes" id="UP000230233"/>
    </source>
</evidence>
<protein>
    <submittedName>
        <fullName evidence="2">Uncharacterized protein</fullName>
    </submittedName>
</protein>
<accession>A0A2G5SE15</accession>
<dbReference type="AlphaFoldDB" id="A0A2G5SE15"/>
<evidence type="ECO:0000256" key="1">
    <source>
        <dbReference type="SAM" id="MobiDB-lite"/>
    </source>
</evidence>
<reference evidence="3" key="1">
    <citation type="submission" date="2017-10" db="EMBL/GenBank/DDBJ databases">
        <title>Rapid genome shrinkage in a self-fertile nematode reveals novel sperm competition proteins.</title>
        <authorList>
            <person name="Yin D."/>
            <person name="Schwarz E.M."/>
            <person name="Thomas C.G."/>
            <person name="Felde R.L."/>
            <person name="Korf I.F."/>
            <person name="Cutter A.D."/>
            <person name="Schartner C.M."/>
            <person name="Ralston E.J."/>
            <person name="Meyer B.J."/>
            <person name="Haag E.S."/>
        </authorList>
    </citation>
    <scope>NUCLEOTIDE SEQUENCE [LARGE SCALE GENOMIC DNA]</scope>
    <source>
        <strain evidence="3">JU1422</strain>
    </source>
</reference>
<evidence type="ECO:0000313" key="2">
    <source>
        <dbReference type="EMBL" id="PIC13300.1"/>
    </source>
</evidence>